<dbReference type="RefSeq" id="WP_075758089.1">
    <property type="nucleotide sequence ID" value="NZ_CP146991.1"/>
</dbReference>
<proteinExistence type="predicted"/>
<name>A0ABP2CEP1_9FIRM</name>
<dbReference type="CDD" id="cd00093">
    <property type="entry name" value="HTH_XRE"/>
    <property type="match status" value="1"/>
</dbReference>
<dbReference type="InterPro" id="IPR010982">
    <property type="entry name" value="Lambda_DNA-bd_dom_sf"/>
</dbReference>
<comment type="caution">
    <text evidence="3">The sequence shown here is derived from an EMBL/GenBank/DDBJ whole genome shotgun (WGS) entry which is preliminary data.</text>
</comment>
<feature type="domain" description="HTH cro/C1-type" evidence="2">
    <location>
        <begin position="16"/>
        <end position="72"/>
    </location>
</feature>
<dbReference type="Proteomes" id="UP000245702">
    <property type="component" value="Unassembled WGS sequence"/>
</dbReference>
<dbReference type="Gene3D" id="1.10.260.40">
    <property type="entry name" value="lambda repressor-like DNA-binding domains"/>
    <property type="match status" value="1"/>
</dbReference>
<dbReference type="EMBL" id="FCOW01000021">
    <property type="protein sequence ID" value="CVK20678.1"/>
    <property type="molecule type" value="Genomic_DNA"/>
</dbReference>
<accession>A0ABP2CEP1</accession>
<evidence type="ECO:0000259" key="2">
    <source>
        <dbReference type="PROSITE" id="PS50943"/>
    </source>
</evidence>
<evidence type="ECO:0000313" key="4">
    <source>
        <dbReference type="Proteomes" id="UP000245702"/>
    </source>
</evidence>
<evidence type="ECO:0000313" key="3">
    <source>
        <dbReference type="EMBL" id="CVK20678.1"/>
    </source>
</evidence>
<sequence>MPSKYLPEFREIGRKIAYYRTLRGLSQEALADKVDISTSYLSKIEAPNSTMTFSLEVLFQIAEALNISIGVFFRPIDLQNTDNKIE</sequence>
<dbReference type="SUPFAM" id="SSF47413">
    <property type="entry name" value="lambda repressor-like DNA-binding domains"/>
    <property type="match status" value="1"/>
</dbReference>
<organism evidence="3 4">
    <name type="scientific">Sporomusa sphaeroides DSM 2875</name>
    <dbReference type="NCBI Taxonomy" id="1337886"/>
    <lineage>
        <taxon>Bacteria</taxon>
        <taxon>Bacillati</taxon>
        <taxon>Bacillota</taxon>
        <taxon>Negativicutes</taxon>
        <taxon>Selenomonadales</taxon>
        <taxon>Sporomusaceae</taxon>
        <taxon>Sporomusa</taxon>
    </lineage>
</organism>
<dbReference type="SMART" id="SM00530">
    <property type="entry name" value="HTH_XRE"/>
    <property type="match status" value="1"/>
</dbReference>
<keyword evidence="1" id="KW-0238">DNA-binding</keyword>
<reference evidence="3 4" key="1">
    <citation type="submission" date="2016-01" db="EMBL/GenBank/DDBJ databases">
        <authorList>
            <person name="Brown R."/>
        </authorList>
    </citation>
    <scope>NUCLEOTIDE SEQUENCE [LARGE SCALE GENOMIC DNA]</scope>
    <source>
        <strain evidence="3">Sporomusa sphaeroides DSM 2875</strain>
    </source>
</reference>
<dbReference type="PROSITE" id="PS50943">
    <property type="entry name" value="HTH_CROC1"/>
    <property type="match status" value="1"/>
</dbReference>
<dbReference type="Pfam" id="PF01381">
    <property type="entry name" value="HTH_3"/>
    <property type="match status" value="1"/>
</dbReference>
<protein>
    <submittedName>
        <fullName evidence="3">Anaerobic benzoate catabolism transcriptional regulator</fullName>
    </submittedName>
</protein>
<dbReference type="InterPro" id="IPR001387">
    <property type="entry name" value="Cro/C1-type_HTH"/>
</dbReference>
<dbReference type="InterPro" id="IPR050807">
    <property type="entry name" value="TransReg_Diox_bact_type"/>
</dbReference>
<evidence type="ECO:0000256" key="1">
    <source>
        <dbReference type="ARBA" id="ARBA00023125"/>
    </source>
</evidence>
<dbReference type="PANTHER" id="PTHR46797:SF1">
    <property type="entry name" value="METHYLPHOSPHONATE SYNTHASE"/>
    <property type="match status" value="1"/>
</dbReference>
<dbReference type="PANTHER" id="PTHR46797">
    <property type="entry name" value="HTH-TYPE TRANSCRIPTIONAL REGULATOR"/>
    <property type="match status" value="1"/>
</dbReference>
<keyword evidence="4" id="KW-1185">Reference proteome</keyword>
<gene>
    <name evidence="3" type="ORF">SSPH_03346</name>
</gene>